<proteinExistence type="predicted"/>
<organism evidence="1">
    <name type="scientific">Rhizophora mucronata</name>
    <name type="common">Asiatic mangrove</name>
    <dbReference type="NCBI Taxonomy" id="61149"/>
    <lineage>
        <taxon>Eukaryota</taxon>
        <taxon>Viridiplantae</taxon>
        <taxon>Streptophyta</taxon>
        <taxon>Embryophyta</taxon>
        <taxon>Tracheophyta</taxon>
        <taxon>Spermatophyta</taxon>
        <taxon>Magnoliopsida</taxon>
        <taxon>eudicotyledons</taxon>
        <taxon>Gunneridae</taxon>
        <taxon>Pentapetalae</taxon>
        <taxon>rosids</taxon>
        <taxon>fabids</taxon>
        <taxon>Malpighiales</taxon>
        <taxon>Rhizophoraceae</taxon>
        <taxon>Rhizophora</taxon>
    </lineage>
</organism>
<dbReference type="AlphaFoldDB" id="A0A2P2NUG7"/>
<name>A0A2P2NUG7_RHIMU</name>
<evidence type="ECO:0000313" key="1">
    <source>
        <dbReference type="EMBL" id="MBX46070.1"/>
    </source>
</evidence>
<reference evidence="1" key="1">
    <citation type="submission" date="2018-02" db="EMBL/GenBank/DDBJ databases">
        <title>Rhizophora mucronata_Transcriptome.</title>
        <authorList>
            <person name="Meera S.P."/>
            <person name="Sreeshan A."/>
            <person name="Augustine A."/>
        </authorList>
    </citation>
    <scope>NUCLEOTIDE SEQUENCE</scope>
    <source>
        <tissue evidence="1">Leaf</tissue>
    </source>
</reference>
<accession>A0A2P2NUG7</accession>
<sequence>METCYMVSFLLLWNSLSA</sequence>
<dbReference type="EMBL" id="GGEC01065586">
    <property type="protein sequence ID" value="MBX46070.1"/>
    <property type="molecule type" value="Transcribed_RNA"/>
</dbReference>
<protein>
    <submittedName>
        <fullName evidence="1">Uncharacterized protein</fullName>
    </submittedName>
</protein>